<evidence type="ECO:0000256" key="2">
    <source>
        <dbReference type="SAM" id="Phobius"/>
    </source>
</evidence>
<name>A0A7T2UP84_9GAMM</name>
<accession>A0A7T2UP84</accession>
<protein>
    <submittedName>
        <fullName evidence="3">Anti-phage defense ZorAB system ZorA</fullName>
    </submittedName>
</protein>
<feature type="transmembrane region" description="Helical" evidence="2">
    <location>
        <begin position="20"/>
        <end position="39"/>
    </location>
</feature>
<evidence type="ECO:0000313" key="3">
    <source>
        <dbReference type="EMBL" id="QPR56272.1"/>
    </source>
</evidence>
<dbReference type="RefSeq" id="WP_024941360.1">
    <property type="nucleotide sequence ID" value="NZ_CP065745.1"/>
</dbReference>
<dbReference type="NCBIfam" id="NF033916">
    <property type="entry name" value="antiphage_ZorA_3"/>
    <property type="match status" value="1"/>
</dbReference>
<dbReference type="AlphaFoldDB" id="A0A7T2UP84"/>
<feature type="coiled-coil region" evidence="1">
    <location>
        <begin position="622"/>
        <end position="656"/>
    </location>
</feature>
<organism evidence="3 4">
    <name type="scientific">Aeromonas allosaccharophila</name>
    <dbReference type="NCBI Taxonomy" id="656"/>
    <lineage>
        <taxon>Bacteria</taxon>
        <taxon>Pseudomonadati</taxon>
        <taxon>Pseudomonadota</taxon>
        <taxon>Gammaproteobacteria</taxon>
        <taxon>Aeromonadales</taxon>
        <taxon>Aeromonadaceae</taxon>
        <taxon>Aeromonas</taxon>
    </lineage>
</organism>
<dbReference type="EMBL" id="CP065745">
    <property type="protein sequence ID" value="QPR56272.1"/>
    <property type="molecule type" value="Genomic_DNA"/>
</dbReference>
<reference evidence="3 4" key="1">
    <citation type="submission" date="2020-12" db="EMBL/GenBank/DDBJ databases">
        <title>FDA dAtabase for Regulatory Grade micrObial Sequences (FDA-ARGOS): Supporting development and validation of Infectious Disease Dx tests.</title>
        <authorList>
            <person name="Sproer C."/>
            <person name="Gronow S."/>
            <person name="Severitt S."/>
            <person name="Schroder I."/>
            <person name="Tallon L."/>
            <person name="Sadzewicz L."/>
            <person name="Zhao X."/>
            <person name="Boylan J."/>
            <person name="Ott S."/>
            <person name="Bowen H."/>
            <person name="Vavikolanu K."/>
            <person name="Mehta A."/>
            <person name="Aluvathingal J."/>
            <person name="Nadendla S."/>
            <person name="Lowell S."/>
            <person name="Myers T."/>
            <person name="Yan Y."/>
            <person name="Sichtig H."/>
        </authorList>
    </citation>
    <scope>NUCLEOTIDE SEQUENCE [LARGE SCALE GENOMIC DNA]</scope>
    <source>
        <strain evidence="3 4">FDAARGOS_933</strain>
    </source>
</reference>
<evidence type="ECO:0000313" key="4">
    <source>
        <dbReference type="Proteomes" id="UP000595101"/>
    </source>
</evidence>
<keyword evidence="2" id="KW-0472">Membrane</keyword>
<sequence>MNFTLLFDWLKLLEPTSAPTFVVCLVGLLLVLFGLFYLWPSLFVANNLKQASKGLEPLRDLPAFEKLEQATAMFASPKFIAMKHAWKEYEDTLHKQSELAEGESRLIAVRATTLSATFFSVPSMVEMPLRTEVFKHLPGVLTGIGIVGTFLGLMLGLSHFDVSDPAKVTESVSRLLSDVLYAFVGSSFAILASILVTGFEKARWGRCLVLLEKLTESIDELFKGGVGEEYLADLVKASNESAVNARQLKDSLVNDLRTMLQNLVDTQVQENFKLANTLSTSYQEVGASLANQIGRSIEDSLKDPLEKIAGSVKQASGDQSGQVQHLLTDVLSAFMSKLDASFGQQFSGLHEMLGQSVTAMQSMQQGFMALVDDMRRAGESSSQQSSSMIAQLLADMQAGQASMQTGMNEMLSQMQTTVERMGSSGEDASERIAHQLEKLFAESEVRQQQMAESLTSFIEQVQQSVGQGQEEIMSNMSTNLTLLSSQLNQMFQTFSSNQEGMDAAHRQAQADIRNTTETVIGGLDKQLKETLQLVEQQREVAQRASDSQQQAMVENLDHFIAQIQHRVGQGQEEVMASMSSSLTHLGSKLEQMFETFATNREGMDTAHSQALTNVRTMTENIVDGLQQQIRGLMALVEQQREEAQQVIEVLGQQTREHLQQMAQGADKMRLAADRFDTAGNSVAQVGETTAKVMESVQQVGGDLAGASRELTTIIAEYRAHRESAVKILGTIESVVAGAQSEQSQRVQLISDLKQHGERMRDLNREATEYLEQIGNAMAKGFNEFADGLNRNLVKTMGSLDSELDKAVKGLAGGIDEMKEGIEDLSELFESVKVRR</sequence>
<keyword evidence="2" id="KW-0812">Transmembrane</keyword>
<feature type="transmembrane region" description="Helical" evidence="2">
    <location>
        <begin position="180"/>
        <end position="199"/>
    </location>
</feature>
<feature type="transmembrane region" description="Helical" evidence="2">
    <location>
        <begin position="137"/>
        <end position="160"/>
    </location>
</feature>
<dbReference type="KEGG" id="aall:I6G90_07705"/>
<keyword evidence="1" id="KW-0175">Coiled coil</keyword>
<evidence type="ECO:0000256" key="1">
    <source>
        <dbReference type="SAM" id="Coils"/>
    </source>
</evidence>
<dbReference type="Proteomes" id="UP000595101">
    <property type="component" value="Chromosome"/>
</dbReference>
<keyword evidence="2" id="KW-1133">Transmembrane helix</keyword>
<feature type="coiled-coil region" evidence="1">
    <location>
        <begin position="745"/>
        <end position="779"/>
    </location>
</feature>
<proteinExistence type="predicted"/>
<dbReference type="GeneID" id="60785481"/>
<gene>
    <name evidence="3" type="primary">zorA</name>
    <name evidence="3" type="ORF">I6G90_07705</name>
</gene>